<dbReference type="AlphaFoldDB" id="A0A431VJU8"/>
<comment type="caution">
    <text evidence="3">The sequence shown here is derived from an EMBL/GenBank/DDBJ whole genome shotgun (WGS) entry which is preliminary data.</text>
</comment>
<protein>
    <recommendedName>
        <fullName evidence="2">PBP domain-containing protein</fullName>
    </recommendedName>
</protein>
<dbReference type="Pfam" id="PF12849">
    <property type="entry name" value="PBP_like_2"/>
    <property type="match status" value="1"/>
</dbReference>
<dbReference type="OrthoDB" id="9790048at2"/>
<dbReference type="InterPro" id="IPR024370">
    <property type="entry name" value="PBP_domain"/>
</dbReference>
<feature type="chain" id="PRO_5019558758" description="PBP domain-containing protein" evidence="1">
    <location>
        <begin position="21"/>
        <end position="174"/>
    </location>
</feature>
<keyword evidence="1" id="KW-0732">Signal</keyword>
<name>A0A431VJU8_9PROT</name>
<proteinExistence type="predicted"/>
<keyword evidence="4" id="KW-1185">Reference proteome</keyword>
<evidence type="ECO:0000259" key="2">
    <source>
        <dbReference type="Pfam" id="PF12849"/>
    </source>
</evidence>
<evidence type="ECO:0000256" key="1">
    <source>
        <dbReference type="SAM" id="SignalP"/>
    </source>
</evidence>
<dbReference type="PROSITE" id="PS51257">
    <property type="entry name" value="PROKAR_LIPOPROTEIN"/>
    <property type="match status" value="1"/>
</dbReference>
<feature type="domain" description="PBP" evidence="2">
    <location>
        <begin position="54"/>
        <end position="155"/>
    </location>
</feature>
<dbReference type="Gene3D" id="3.40.190.10">
    <property type="entry name" value="Periplasmic binding protein-like II"/>
    <property type="match status" value="1"/>
</dbReference>
<dbReference type="Proteomes" id="UP000277007">
    <property type="component" value="Unassembled WGS sequence"/>
</dbReference>
<accession>A0A431VJU8</accession>
<feature type="signal peptide" evidence="1">
    <location>
        <begin position="1"/>
        <end position="20"/>
    </location>
</feature>
<gene>
    <name evidence="3" type="ORF">EJ903_08140</name>
</gene>
<dbReference type="RefSeq" id="WP_126613925.1">
    <property type="nucleotide sequence ID" value="NZ_JBHUCY010000012.1"/>
</dbReference>
<sequence length="174" mass="18051">MTNRRIALFLALPASALALSACQFPAFDTKPTRPNTITTPVIPAPTRPPPEARGIWLVGSPALRGAVQTAAAAFDGGPDAKPRLTAGGTAAGFRAFCAGVGLDHPDIVAADRPITPAERKLCQSKGVTLTAYELGPKQILYVKDANMMAVPGVRPFIDSLNRPGQPVSAPLTGS</sequence>
<evidence type="ECO:0000313" key="3">
    <source>
        <dbReference type="EMBL" id="RTR22063.1"/>
    </source>
</evidence>
<reference evidence="3 4" key="1">
    <citation type="submission" date="2018-12" db="EMBL/GenBank/DDBJ databases">
        <authorList>
            <person name="Yang Y."/>
        </authorList>
    </citation>
    <scope>NUCLEOTIDE SEQUENCE [LARGE SCALE GENOMIC DNA]</scope>
    <source>
        <strain evidence="3 4">L-25-5w-1</strain>
    </source>
</reference>
<dbReference type="SUPFAM" id="SSF53850">
    <property type="entry name" value="Periplasmic binding protein-like II"/>
    <property type="match status" value="1"/>
</dbReference>
<evidence type="ECO:0000313" key="4">
    <source>
        <dbReference type="Proteomes" id="UP000277007"/>
    </source>
</evidence>
<dbReference type="EMBL" id="RXMA01000005">
    <property type="protein sequence ID" value="RTR22063.1"/>
    <property type="molecule type" value="Genomic_DNA"/>
</dbReference>
<organism evidence="3 4">
    <name type="scientific">Azospirillum griseum</name>
    <dbReference type="NCBI Taxonomy" id="2496639"/>
    <lineage>
        <taxon>Bacteria</taxon>
        <taxon>Pseudomonadati</taxon>
        <taxon>Pseudomonadota</taxon>
        <taxon>Alphaproteobacteria</taxon>
        <taxon>Rhodospirillales</taxon>
        <taxon>Azospirillaceae</taxon>
        <taxon>Azospirillum</taxon>
    </lineage>
</organism>